<dbReference type="PANTHER" id="PTHR34216:SF3">
    <property type="entry name" value="POLY-BETA-1,6-N-ACETYL-D-GLUCOSAMINE N-DEACETYLASE"/>
    <property type="match status" value="1"/>
</dbReference>
<dbReference type="RefSeq" id="WP_188447449.1">
    <property type="nucleotide sequence ID" value="NZ_BMFO01000001.1"/>
</dbReference>
<dbReference type="InterPro" id="IPR051398">
    <property type="entry name" value="Polysacch_Deacetylase"/>
</dbReference>
<dbReference type="GO" id="GO:0005975">
    <property type="term" value="P:carbohydrate metabolic process"/>
    <property type="evidence" value="ECO:0007669"/>
    <property type="project" value="InterPro"/>
</dbReference>
<accession>A0A917CEU6</accession>
<feature type="domain" description="NodB homology" evidence="3">
    <location>
        <begin position="77"/>
        <end position="301"/>
    </location>
</feature>
<evidence type="ECO:0000256" key="2">
    <source>
        <dbReference type="ARBA" id="ARBA00022729"/>
    </source>
</evidence>
<reference evidence="4" key="2">
    <citation type="submission" date="2020-09" db="EMBL/GenBank/DDBJ databases">
        <authorList>
            <person name="Sun Q."/>
            <person name="Zhou Y."/>
        </authorList>
    </citation>
    <scope>NUCLEOTIDE SEQUENCE</scope>
    <source>
        <strain evidence="4">CGMCC 1.12726</strain>
    </source>
</reference>
<keyword evidence="5" id="KW-1185">Reference proteome</keyword>
<organism evidence="4 5">
    <name type="scientific">Arenimonas maotaiensis</name>
    <dbReference type="NCBI Taxonomy" id="1446479"/>
    <lineage>
        <taxon>Bacteria</taxon>
        <taxon>Pseudomonadati</taxon>
        <taxon>Pseudomonadota</taxon>
        <taxon>Gammaproteobacteria</taxon>
        <taxon>Lysobacterales</taxon>
        <taxon>Lysobacteraceae</taxon>
        <taxon>Arenimonas</taxon>
    </lineage>
</organism>
<name>A0A917CEU6_9GAMM</name>
<reference evidence="4" key="1">
    <citation type="journal article" date="2014" name="Int. J. Syst. Evol. Microbiol.">
        <title>Complete genome sequence of Corynebacterium casei LMG S-19264T (=DSM 44701T), isolated from a smear-ripened cheese.</title>
        <authorList>
            <consortium name="US DOE Joint Genome Institute (JGI-PGF)"/>
            <person name="Walter F."/>
            <person name="Albersmeier A."/>
            <person name="Kalinowski J."/>
            <person name="Ruckert C."/>
        </authorList>
    </citation>
    <scope>NUCLEOTIDE SEQUENCE</scope>
    <source>
        <strain evidence="4">CGMCC 1.12726</strain>
    </source>
</reference>
<protein>
    <recommendedName>
        <fullName evidence="3">NodB homology domain-containing protein</fullName>
    </recommendedName>
</protein>
<evidence type="ECO:0000256" key="1">
    <source>
        <dbReference type="ARBA" id="ARBA00004613"/>
    </source>
</evidence>
<gene>
    <name evidence="4" type="ORF">GCM10010960_05240</name>
</gene>
<dbReference type="InterPro" id="IPR002509">
    <property type="entry name" value="NODB_dom"/>
</dbReference>
<dbReference type="PROSITE" id="PS51677">
    <property type="entry name" value="NODB"/>
    <property type="match status" value="1"/>
</dbReference>
<dbReference type="CDD" id="cd10918">
    <property type="entry name" value="CE4_NodB_like_5s_6s"/>
    <property type="match status" value="1"/>
</dbReference>
<evidence type="ECO:0000313" key="5">
    <source>
        <dbReference type="Proteomes" id="UP000632858"/>
    </source>
</evidence>
<dbReference type="EMBL" id="BMFO01000001">
    <property type="protein sequence ID" value="GGF86180.1"/>
    <property type="molecule type" value="Genomic_DNA"/>
</dbReference>
<comment type="caution">
    <text evidence="4">The sequence shown here is derived from an EMBL/GenBank/DDBJ whole genome shotgun (WGS) entry which is preliminary data.</text>
</comment>
<dbReference type="Pfam" id="PF01522">
    <property type="entry name" value="Polysacc_deac_1"/>
    <property type="match status" value="1"/>
</dbReference>
<dbReference type="AlphaFoldDB" id="A0A917CEU6"/>
<proteinExistence type="predicted"/>
<dbReference type="GO" id="GO:0005576">
    <property type="term" value="C:extracellular region"/>
    <property type="evidence" value="ECO:0007669"/>
    <property type="project" value="UniProtKB-SubCell"/>
</dbReference>
<comment type="subcellular location">
    <subcellularLocation>
        <location evidence="1">Secreted</location>
    </subcellularLocation>
</comment>
<dbReference type="InterPro" id="IPR011330">
    <property type="entry name" value="Glyco_hydro/deAcase_b/a-brl"/>
</dbReference>
<dbReference type="GO" id="GO:0016810">
    <property type="term" value="F:hydrolase activity, acting on carbon-nitrogen (but not peptide) bonds"/>
    <property type="evidence" value="ECO:0007669"/>
    <property type="project" value="InterPro"/>
</dbReference>
<dbReference type="SUPFAM" id="SSF88713">
    <property type="entry name" value="Glycoside hydrolase/deacetylase"/>
    <property type="match status" value="1"/>
</dbReference>
<dbReference type="Gene3D" id="3.20.20.370">
    <property type="entry name" value="Glycoside hydrolase/deacetylase"/>
    <property type="match status" value="1"/>
</dbReference>
<dbReference type="PANTHER" id="PTHR34216">
    <property type="match status" value="1"/>
</dbReference>
<keyword evidence="2" id="KW-0732">Signal</keyword>
<evidence type="ECO:0000313" key="4">
    <source>
        <dbReference type="EMBL" id="GGF86180.1"/>
    </source>
</evidence>
<evidence type="ECO:0000259" key="3">
    <source>
        <dbReference type="PROSITE" id="PS51677"/>
    </source>
</evidence>
<sequence>MKHFVNALSWTLRWTGITWLARSIMASGKVTLINYHNPSTKTFSEHLAYFSKEYSIISLDRLYEALRSGNFSNLPAKPMVITIDDGHAGNAVLADCIRRFQVPVTIYLVSGIIDTDKKFWFKHPGLNFAELQRLKRLPNSERLRSLESFEISKNDKNYENHDRHALSYAEIDMLGRAGVSFASHTVSHPILTQCDAETLREELFGSRHALETSLGCKILHFAYPNGDWNEEVKDAVRSAGYSTARTIRPGFISAHSDPLALPNLGVSDDASLNKAILQASGLWYLLKKVRRFKSVATEYGA</sequence>
<dbReference type="Proteomes" id="UP000632858">
    <property type="component" value="Unassembled WGS sequence"/>
</dbReference>